<dbReference type="Proteomes" id="UP000009168">
    <property type="component" value="Unassembled WGS sequence"/>
</dbReference>
<dbReference type="KEGG" id="tet:TTHERM_00586760"/>
<organism evidence="8 9">
    <name type="scientific">Tetrahymena thermophila (strain SB210)</name>
    <dbReference type="NCBI Taxonomy" id="312017"/>
    <lineage>
        <taxon>Eukaryota</taxon>
        <taxon>Sar</taxon>
        <taxon>Alveolata</taxon>
        <taxon>Ciliophora</taxon>
        <taxon>Intramacronucleata</taxon>
        <taxon>Oligohymenophorea</taxon>
        <taxon>Hymenostomatida</taxon>
        <taxon>Tetrahymenina</taxon>
        <taxon>Tetrahymenidae</taxon>
        <taxon>Tetrahymena</taxon>
    </lineage>
</organism>
<evidence type="ECO:0000313" key="8">
    <source>
        <dbReference type="EMBL" id="EAR99636.1"/>
    </source>
</evidence>
<evidence type="ECO:0000256" key="2">
    <source>
        <dbReference type="ARBA" id="ARBA00023145"/>
    </source>
</evidence>
<feature type="region of interest" description="Disordered" evidence="4">
    <location>
        <begin position="105"/>
        <end position="135"/>
    </location>
</feature>
<evidence type="ECO:0000256" key="5">
    <source>
        <dbReference type="SAM" id="SignalP"/>
    </source>
</evidence>
<feature type="compositionally biased region" description="Low complexity" evidence="4">
    <location>
        <begin position="107"/>
        <end position="124"/>
    </location>
</feature>
<dbReference type="PANTHER" id="PTHR12411">
    <property type="entry name" value="CYSTEINE PROTEASE FAMILY C1-RELATED"/>
    <property type="match status" value="1"/>
</dbReference>
<evidence type="ECO:0000259" key="6">
    <source>
        <dbReference type="SMART" id="SM00645"/>
    </source>
</evidence>
<dbReference type="HOGENOM" id="CLU_012184_1_3_1"/>
<dbReference type="PRINTS" id="PR00705">
    <property type="entry name" value="PAPAIN"/>
</dbReference>
<dbReference type="CDD" id="cd02248">
    <property type="entry name" value="Peptidase_C1A"/>
    <property type="match status" value="1"/>
</dbReference>
<dbReference type="InterPro" id="IPR000169">
    <property type="entry name" value="Pept_cys_AS"/>
</dbReference>
<dbReference type="InterPro" id="IPR025660">
    <property type="entry name" value="Pept_his_AS"/>
</dbReference>
<keyword evidence="3" id="KW-1015">Disulfide bond</keyword>
<dbReference type="OrthoDB" id="190265at2759"/>
<evidence type="ECO:0000313" key="9">
    <source>
        <dbReference type="Proteomes" id="UP000009168"/>
    </source>
</evidence>
<name>I7M8T6_TETTS</name>
<accession>I7M8T6</accession>
<dbReference type="Pfam" id="PF00112">
    <property type="entry name" value="Peptidase_C1"/>
    <property type="match status" value="1"/>
</dbReference>
<protein>
    <submittedName>
        <fullName evidence="8">Papain family cysteine protease</fullName>
    </submittedName>
</protein>
<dbReference type="InterPro" id="IPR013128">
    <property type="entry name" value="Peptidase_C1A"/>
</dbReference>
<dbReference type="SUPFAM" id="SSF54001">
    <property type="entry name" value="Cysteine proteinases"/>
    <property type="match status" value="1"/>
</dbReference>
<dbReference type="InterPro" id="IPR038765">
    <property type="entry name" value="Papain-like_cys_pep_sf"/>
</dbReference>
<keyword evidence="5" id="KW-0732">Signal</keyword>
<feature type="domain" description="Cathepsin propeptide inhibitor" evidence="7">
    <location>
        <begin position="38"/>
        <end position="95"/>
    </location>
</feature>
<dbReference type="AlphaFoldDB" id="I7M8T6"/>
<keyword evidence="8" id="KW-0645">Protease</keyword>
<keyword evidence="9" id="KW-1185">Reference proteome</keyword>
<dbReference type="RefSeq" id="XP_001019881.1">
    <property type="nucleotide sequence ID" value="XM_001019881.1"/>
</dbReference>
<sequence>MPSKILTLFTLFILGFACCQQSNSSGSVTDLVNALTTYNLWKKTHNVKYEDSSIEAYRKAIFLDNHNKIIEHNSDPSHSYTLGHNHLSDMTHEEFSLYQLNPARTASKSSKGGNNSGNSSGSSNPYVDPPITTKNAPPMDWRNASAITPVKQQGKCGSCWTFASTAVLESFSFIKNGAPLTNFSEQQILDCVYGSGYYSNGCNGGFGSEALNYAIQNGIAPLSQYPYVGKQQGCKYNSTSNRYYPKQVSYIIATPYNMIKALWKAPIGVVVDATKWQFYRSGVFNSCDNNNVNLNHEVLLVGYDANHNWIIKNSWGVGWGQQGYITLAAGDSCGIADQPYGLSA</sequence>
<keyword evidence="2" id="KW-0865">Zymogen</keyword>
<evidence type="ECO:0000256" key="4">
    <source>
        <dbReference type="SAM" id="MobiDB-lite"/>
    </source>
</evidence>
<feature type="chain" id="PRO_5018675432" evidence="5">
    <location>
        <begin position="20"/>
        <end position="344"/>
    </location>
</feature>
<dbReference type="Pfam" id="PF08246">
    <property type="entry name" value="Inhibitor_I29"/>
    <property type="match status" value="1"/>
</dbReference>
<evidence type="ECO:0000259" key="7">
    <source>
        <dbReference type="SMART" id="SM00848"/>
    </source>
</evidence>
<evidence type="ECO:0000256" key="3">
    <source>
        <dbReference type="ARBA" id="ARBA00023157"/>
    </source>
</evidence>
<dbReference type="EMBL" id="GG662637">
    <property type="protein sequence ID" value="EAR99636.1"/>
    <property type="molecule type" value="Genomic_DNA"/>
</dbReference>
<proteinExistence type="inferred from homology"/>
<evidence type="ECO:0000256" key="1">
    <source>
        <dbReference type="ARBA" id="ARBA00008455"/>
    </source>
</evidence>
<gene>
    <name evidence="8" type="ORF">TTHERM_00586760</name>
</gene>
<dbReference type="PROSITE" id="PS00139">
    <property type="entry name" value="THIOL_PROTEASE_CYS"/>
    <property type="match status" value="1"/>
</dbReference>
<dbReference type="Gene3D" id="3.90.70.10">
    <property type="entry name" value="Cysteine proteinases"/>
    <property type="match status" value="1"/>
</dbReference>
<dbReference type="OMA" id="ISSACCR"/>
<dbReference type="GO" id="GO:0008234">
    <property type="term" value="F:cysteine-type peptidase activity"/>
    <property type="evidence" value="ECO:0007669"/>
    <property type="project" value="InterPro"/>
</dbReference>
<feature type="domain" description="Peptidase C1A papain C-terminal" evidence="6">
    <location>
        <begin position="136"/>
        <end position="343"/>
    </location>
</feature>
<dbReference type="MEROPS" id="C01.A54"/>
<dbReference type="eggNOG" id="KOG1543">
    <property type="taxonomic scope" value="Eukaryota"/>
</dbReference>
<dbReference type="PROSITE" id="PS51257">
    <property type="entry name" value="PROKAR_LIPOPROTEIN"/>
    <property type="match status" value="1"/>
</dbReference>
<comment type="similarity">
    <text evidence="1">Belongs to the peptidase C1 family.</text>
</comment>
<keyword evidence="8" id="KW-0378">Hydrolase</keyword>
<dbReference type="SMART" id="SM00645">
    <property type="entry name" value="Pept_C1"/>
    <property type="match status" value="1"/>
</dbReference>
<reference evidence="9" key="1">
    <citation type="journal article" date="2006" name="PLoS Biol.">
        <title>Macronuclear genome sequence of the ciliate Tetrahymena thermophila, a model eukaryote.</title>
        <authorList>
            <person name="Eisen J.A."/>
            <person name="Coyne R.S."/>
            <person name="Wu M."/>
            <person name="Wu D."/>
            <person name="Thiagarajan M."/>
            <person name="Wortman J.R."/>
            <person name="Badger J.H."/>
            <person name="Ren Q."/>
            <person name="Amedeo P."/>
            <person name="Jones K.M."/>
            <person name="Tallon L.J."/>
            <person name="Delcher A.L."/>
            <person name="Salzberg S.L."/>
            <person name="Silva J.C."/>
            <person name="Haas B.J."/>
            <person name="Majoros W.H."/>
            <person name="Farzad M."/>
            <person name="Carlton J.M."/>
            <person name="Smith R.K. Jr."/>
            <person name="Garg J."/>
            <person name="Pearlman R.E."/>
            <person name="Karrer K.M."/>
            <person name="Sun L."/>
            <person name="Manning G."/>
            <person name="Elde N.C."/>
            <person name="Turkewitz A.P."/>
            <person name="Asai D.J."/>
            <person name="Wilkes D.E."/>
            <person name="Wang Y."/>
            <person name="Cai H."/>
            <person name="Collins K."/>
            <person name="Stewart B.A."/>
            <person name="Lee S.R."/>
            <person name="Wilamowska K."/>
            <person name="Weinberg Z."/>
            <person name="Ruzzo W.L."/>
            <person name="Wloga D."/>
            <person name="Gaertig J."/>
            <person name="Frankel J."/>
            <person name="Tsao C.-C."/>
            <person name="Gorovsky M.A."/>
            <person name="Keeling P.J."/>
            <person name="Waller R.F."/>
            <person name="Patron N.J."/>
            <person name="Cherry J.M."/>
            <person name="Stover N.A."/>
            <person name="Krieger C.J."/>
            <person name="del Toro C."/>
            <person name="Ryder H.F."/>
            <person name="Williamson S.C."/>
            <person name="Barbeau R.A."/>
            <person name="Hamilton E.P."/>
            <person name="Orias E."/>
        </authorList>
    </citation>
    <scope>NUCLEOTIDE SEQUENCE [LARGE SCALE GENOMIC DNA]</scope>
    <source>
        <strain evidence="9">SB210</strain>
    </source>
</reference>
<dbReference type="InterPro" id="IPR000668">
    <property type="entry name" value="Peptidase_C1A_C"/>
</dbReference>
<dbReference type="GeneID" id="7831788"/>
<dbReference type="InterPro" id="IPR013201">
    <property type="entry name" value="Prot_inhib_I29"/>
</dbReference>
<feature type="signal peptide" evidence="5">
    <location>
        <begin position="1"/>
        <end position="19"/>
    </location>
</feature>
<dbReference type="InParanoid" id="I7M8T6"/>
<dbReference type="SMART" id="SM00848">
    <property type="entry name" value="Inhibitor_I29"/>
    <property type="match status" value="1"/>
</dbReference>
<dbReference type="GO" id="GO:0006508">
    <property type="term" value="P:proteolysis"/>
    <property type="evidence" value="ECO:0007669"/>
    <property type="project" value="UniProtKB-KW"/>
</dbReference>
<dbReference type="InterPro" id="IPR039417">
    <property type="entry name" value="Peptidase_C1A_papain-like"/>
</dbReference>
<dbReference type="PROSITE" id="PS00639">
    <property type="entry name" value="THIOL_PROTEASE_HIS"/>
    <property type="match status" value="1"/>
</dbReference>